<gene>
    <name evidence="1" type="ORF">DEM34_15485</name>
</gene>
<evidence type="ECO:0000313" key="2">
    <source>
        <dbReference type="Proteomes" id="UP000245474"/>
    </source>
</evidence>
<reference evidence="1 2" key="1">
    <citation type="submission" date="2018-05" db="EMBL/GenBank/DDBJ databases">
        <title>Spiribacter halobius sp. nov., a moderately halophilic bacterium isolated from marine solar saltern.</title>
        <authorList>
            <person name="Zheng W.-S."/>
            <person name="Lu D.-C."/>
            <person name="Du Z.-J."/>
        </authorList>
    </citation>
    <scope>NUCLEOTIDE SEQUENCE [LARGE SCALE GENOMIC DNA]</scope>
    <source>
        <strain evidence="1 2">E85</strain>
    </source>
</reference>
<evidence type="ECO:0000313" key="1">
    <source>
        <dbReference type="EMBL" id="PWG61590.1"/>
    </source>
</evidence>
<proteinExistence type="predicted"/>
<name>A0A2U2MXI1_9GAMM</name>
<accession>A0A2U2MXI1</accession>
<dbReference type="RefSeq" id="WP_109679742.1">
    <property type="nucleotide sequence ID" value="NZ_CP086615.1"/>
</dbReference>
<dbReference type="AlphaFoldDB" id="A0A2U2MXI1"/>
<organism evidence="1 2">
    <name type="scientific">Sediminicurvatus halobius</name>
    <dbReference type="NCBI Taxonomy" id="2182432"/>
    <lineage>
        <taxon>Bacteria</taxon>
        <taxon>Pseudomonadati</taxon>
        <taxon>Pseudomonadota</taxon>
        <taxon>Gammaproteobacteria</taxon>
        <taxon>Chromatiales</taxon>
        <taxon>Ectothiorhodospiraceae</taxon>
        <taxon>Sediminicurvatus</taxon>
    </lineage>
</organism>
<protein>
    <submittedName>
        <fullName evidence="1">Uncharacterized protein</fullName>
    </submittedName>
</protein>
<dbReference type="OrthoDB" id="9804086at2"/>
<comment type="caution">
    <text evidence="1">The sequence shown here is derived from an EMBL/GenBank/DDBJ whole genome shotgun (WGS) entry which is preliminary data.</text>
</comment>
<dbReference type="Proteomes" id="UP000245474">
    <property type="component" value="Unassembled WGS sequence"/>
</dbReference>
<dbReference type="EMBL" id="QFFI01000030">
    <property type="protein sequence ID" value="PWG61590.1"/>
    <property type="molecule type" value="Genomic_DNA"/>
</dbReference>
<sequence>MLPAPDQDRSIQQLYGALVESEERNAQVMDDILSALESGFSPLVLIERRDHWPCLPSGCVDSS</sequence>
<keyword evidence="2" id="KW-1185">Reference proteome</keyword>